<evidence type="ECO:0000313" key="2">
    <source>
        <dbReference type="EMBL" id="KJA30221.1"/>
    </source>
</evidence>
<dbReference type="STRING" id="945553.A0A0D2PQ39"/>
<keyword evidence="3" id="KW-1185">Reference proteome</keyword>
<feature type="compositionally biased region" description="Basic and acidic residues" evidence="1">
    <location>
        <begin position="86"/>
        <end position="95"/>
    </location>
</feature>
<evidence type="ECO:0000256" key="1">
    <source>
        <dbReference type="SAM" id="MobiDB-lite"/>
    </source>
</evidence>
<sequence length="478" mass="51385">MHRSQTRAAPPVPAPYHARTQSQSLISPPPASSHPRRPSMHWLSRSNSPPAPAPARPIRSEPRRARTIDSSPRSGTLGAGATVVRTPDEALRETGVRLAPEAGATIRAKKEKRISHHSSVDTDLPVESPPTPTSPPLPPLPPLPALDSEEEETLADPDSPGRTSPPRPSRPPPPAPAPIPRSPSLRSSLKVKTMSTLDDAPTVPPLPAHVAALNQPPPFAAILLSDPPAMAVDPAKTIVTLETCTQTFKTTLETIKSRPSHLAQFLVSLFFRPHHESMASVYSAESDDLSTYRRHLTSQGLLPHTANIHVFLDRASAPYAHILAYLRAPVPDGGQPETLPRALQLQASSSASARLEALIEVRDEAAFLALDGLHKLCTDEIRMRYGPRLHSRGQSSSAASFHSQQASVSSATTLAEHMEQHPHAAGPPSPLPSSDSFSNNTPRGKPTPTPQSWDGDQRSQSRQSLTRNSLKSPPAGWI</sequence>
<dbReference type="Proteomes" id="UP000054270">
    <property type="component" value="Unassembled WGS sequence"/>
</dbReference>
<feature type="compositionally biased region" description="Basic and acidic residues" evidence="1">
    <location>
        <begin position="58"/>
        <end position="67"/>
    </location>
</feature>
<feature type="compositionally biased region" description="Polar residues" evidence="1">
    <location>
        <begin position="450"/>
        <end position="471"/>
    </location>
</feature>
<feature type="compositionally biased region" description="Pro residues" evidence="1">
    <location>
        <begin position="163"/>
        <end position="181"/>
    </location>
</feature>
<name>A0A0D2PQ39_HYPSF</name>
<feature type="region of interest" description="Disordered" evidence="1">
    <location>
        <begin position="1"/>
        <end position="195"/>
    </location>
</feature>
<gene>
    <name evidence="2" type="ORF">HYPSUDRAFT_270407</name>
</gene>
<feature type="compositionally biased region" description="Pro residues" evidence="1">
    <location>
        <begin position="127"/>
        <end position="144"/>
    </location>
</feature>
<feature type="compositionally biased region" description="Low complexity" evidence="1">
    <location>
        <begin position="394"/>
        <end position="411"/>
    </location>
</feature>
<dbReference type="OMA" id="LRDEACY"/>
<evidence type="ECO:0008006" key="4">
    <source>
        <dbReference type="Google" id="ProtNLM"/>
    </source>
</evidence>
<reference evidence="3" key="1">
    <citation type="submission" date="2014-04" db="EMBL/GenBank/DDBJ databases">
        <title>Evolutionary Origins and Diversification of the Mycorrhizal Mutualists.</title>
        <authorList>
            <consortium name="DOE Joint Genome Institute"/>
            <consortium name="Mycorrhizal Genomics Consortium"/>
            <person name="Kohler A."/>
            <person name="Kuo A."/>
            <person name="Nagy L.G."/>
            <person name="Floudas D."/>
            <person name="Copeland A."/>
            <person name="Barry K.W."/>
            <person name="Cichocki N."/>
            <person name="Veneault-Fourrey C."/>
            <person name="LaButti K."/>
            <person name="Lindquist E.A."/>
            <person name="Lipzen A."/>
            <person name="Lundell T."/>
            <person name="Morin E."/>
            <person name="Murat C."/>
            <person name="Riley R."/>
            <person name="Ohm R."/>
            <person name="Sun H."/>
            <person name="Tunlid A."/>
            <person name="Henrissat B."/>
            <person name="Grigoriev I.V."/>
            <person name="Hibbett D.S."/>
            <person name="Martin F."/>
        </authorList>
    </citation>
    <scope>NUCLEOTIDE SEQUENCE [LARGE SCALE GENOMIC DNA]</scope>
    <source>
        <strain evidence="3">FD-334 SS-4</strain>
    </source>
</reference>
<organism evidence="2 3">
    <name type="scientific">Hypholoma sublateritium (strain FD-334 SS-4)</name>
    <dbReference type="NCBI Taxonomy" id="945553"/>
    <lineage>
        <taxon>Eukaryota</taxon>
        <taxon>Fungi</taxon>
        <taxon>Dikarya</taxon>
        <taxon>Basidiomycota</taxon>
        <taxon>Agaricomycotina</taxon>
        <taxon>Agaricomycetes</taxon>
        <taxon>Agaricomycetidae</taxon>
        <taxon>Agaricales</taxon>
        <taxon>Agaricineae</taxon>
        <taxon>Strophariaceae</taxon>
        <taxon>Hypholoma</taxon>
    </lineage>
</organism>
<evidence type="ECO:0000313" key="3">
    <source>
        <dbReference type="Proteomes" id="UP000054270"/>
    </source>
</evidence>
<proteinExistence type="predicted"/>
<accession>A0A0D2PQ39</accession>
<dbReference type="InterPro" id="IPR011333">
    <property type="entry name" value="SKP1/BTB/POZ_sf"/>
</dbReference>
<protein>
    <recommendedName>
        <fullName evidence="4">BTB domain-containing protein</fullName>
    </recommendedName>
</protein>
<feature type="region of interest" description="Disordered" evidence="1">
    <location>
        <begin position="389"/>
        <end position="478"/>
    </location>
</feature>
<dbReference type="AlphaFoldDB" id="A0A0D2PQ39"/>
<feature type="compositionally biased region" description="Basic residues" evidence="1">
    <location>
        <begin position="107"/>
        <end position="116"/>
    </location>
</feature>
<dbReference type="EMBL" id="KN817518">
    <property type="protein sequence ID" value="KJA30221.1"/>
    <property type="molecule type" value="Genomic_DNA"/>
</dbReference>
<dbReference type="OrthoDB" id="3363734at2759"/>
<dbReference type="Gene3D" id="3.30.710.10">
    <property type="entry name" value="Potassium Channel Kv1.1, Chain A"/>
    <property type="match status" value="1"/>
</dbReference>